<feature type="compositionally biased region" description="Low complexity" evidence="1">
    <location>
        <begin position="31"/>
        <end position="54"/>
    </location>
</feature>
<evidence type="ECO:0000313" key="3">
    <source>
        <dbReference type="Proteomes" id="UP000663873"/>
    </source>
</evidence>
<sequence>VNPTTLNDFLTNGTTHNSNDLPRNGRPPTPYTVTTHTYSDSPSSSTSSSSTVTTTLPRYKTLLDKFTPT</sequence>
<evidence type="ECO:0000256" key="1">
    <source>
        <dbReference type="SAM" id="MobiDB-lite"/>
    </source>
</evidence>
<protein>
    <submittedName>
        <fullName evidence="2">Uncharacterized protein</fullName>
    </submittedName>
</protein>
<name>A0A821TVT4_9BILA</name>
<proteinExistence type="predicted"/>
<dbReference type="Proteomes" id="UP000663873">
    <property type="component" value="Unassembled WGS sequence"/>
</dbReference>
<gene>
    <name evidence="2" type="ORF">UJA718_LOCUS44734</name>
</gene>
<feature type="non-terminal residue" evidence="2">
    <location>
        <position position="69"/>
    </location>
</feature>
<comment type="caution">
    <text evidence="2">The sequence shown here is derived from an EMBL/GenBank/DDBJ whole genome shotgun (WGS) entry which is preliminary data.</text>
</comment>
<feature type="region of interest" description="Disordered" evidence="1">
    <location>
        <begin position="1"/>
        <end position="54"/>
    </location>
</feature>
<organism evidence="2 3">
    <name type="scientific">Rotaria socialis</name>
    <dbReference type="NCBI Taxonomy" id="392032"/>
    <lineage>
        <taxon>Eukaryota</taxon>
        <taxon>Metazoa</taxon>
        <taxon>Spiralia</taxon>
        <taxon>Gnathifera</taxon>
        <taxon>Rotifera</taxon>
        <taxon>Eurotatoria</taxon>
        <taxon>Bdelloidea</taxon>
        <taxon>Philodinida</taxon>
        <taxon>Philodinidae</taxon>
        <taxon>Rotaria</taxon>
    </lineage>
</organism>
<feature type="non-terminal residue" evidence="2">
    <location>
        <position position="1"/>
    </location>
</feature>
<reference evidence="2" key="1">
    <citation type="submission" date="2021-02" db="EMBL/GenBank/DDBJ databases">
        <authorList>
            <person name="Nowell W R."/>
        </authorList>
    </citation>
    <scope>NUCLEOTIDE SEQUENCE</scope>
</reference>
<evidence type="ECO:0000313" key="2">
    <source>
        <dbReference type="EMBL" id="CAF4882133.1"/>
    </source>
</evidence>
<keyword evidence="3" id="KW-1185">Reference proteome</keyword>
<dbReference type="AlphaFoldDB" id="A0A821TVT4"/>
<dbReference type="EMBL" id="CAJOBP010070730">
    <property type="protein sequence ID" value="CAF4882133.1"/>
    <property type="molecule type" value="Genomic_DNA"/>
</dbReference>
<feature type="compositionally biased region" description="Polar residues" evidence="1">
    <location>
        <begin position="1"/>
        <end position="21"/>
    </location>
</feature>
<accession>A0A821TVT4</accession>